<keyword evidence="2" id="KW-1185">Reference proteome</keyword>
<sequence length="146" mass="15944">MAQTRIAELASIISTQTTIFDEYLQSHGIASPSFDVNYSETPQIPKEISASKNIIFEATEELNSLIGGPVGVLTSMNITILPTLHAIYRWKLASSFPLHGEASFSEVADTVGVPEADIRRIIRMAKSHRRSGNAECCLRRGSLQGP</sequence>
<organism evidence="1 2">
    <name type="scientific">Botrytis fragariae</name>
    <dbReference type="NCBI Taxonomy" id="1964551"/>
    <lineage>
        <taxon>Eukaryota</taxon>
        <taxon>Fungi</taxon>
        <taxon>Dikarya</taxon>
        <taxon>Ascomycota</taxon>
        <taxon>Pezizomycotina</taxon>
        <taxon>Leotiomycetes</taxon>
        <taxon>Helotiales</taxon>
        <taxon>Sclerotiniaceae</taxon>
        <taxon>Botrytis</taxon>
    </lineage>
</organism>
<gene>
    <name evidence="1" type="ORF">Bfra_008777</name>
</gene>
<reference evidence="1 2" key="1">
    <citation type="journal article" date="2020" name="Phytopathology">
        <title>A high-quality genome resource of Botrytis fragariae, a new and rapidly spreading fungal pathogen causing strawberry gray mold in the U.S.A.</title>
        <authorList>
            <person name="Wu Y."/>
            <person name="Saski C.A."/>
            <person name="Schnabel G."/>
            <person name="Xiao S."/>
            <person name="Hu M."/>
        </authorList>
    </citation>
    <scope>NUCLEOTIDE SEQUENCE [LARGE SCALE GENOMIC DNA]</scope>
    <source>
        <strain evidence="1 2">BVB16</strain>
    </source>
</reference>
<dbReference type="OrthoDB" id="1606438at2759"/>
<comment type="caution">
    <text evidence="1">The sequence shown here is derived from an EMBL/GenBank/DDBJ whole genome shotgun (WGS) entry which is preliminary data.</text>
</comment>
<dbReference type="RefSeq" id="XP_037190700.1">
    <property type="nucleotide sequence ID" value="XM_037339134.1"/>
</dbReference>
<accession>A0A8H6AQQ3</accession>
<dbReference type="GeneID" id="59262826"/>
<evidence type="ECO:0000313" key="1">
    <source>
        <dbReference type="EMBL" id="KAF5871753.1"/>
    </source>
</evidence>
<proteinExistence type="predicted"/>
<protein>
    <submittedName>
        <fullName evidence="1">Putative o- protein</fullName>
    </submittedName>
</protein>
<name>A0A8H6AQQ3_9HELO</name>
<evidence type="ECO:0000313" key="2">
    <source>
        <dbReference type="Proteomes" id="UP000531561"/>
    </source>
</evidence>
<dbReference type="EMBL" id="JABFCT010000011">
    <property type="protein sequence ID" value="KAF5871753.1"/>
    <property type="molecule type" value="Genomic_DNA"/>
</dbReference>
<dbReference type="AlphaFoldDB" id="A0A8H6AQQ3"/>
<dbReference type="Proteomes" id="UP000531561">
    <property type="component" value="Unassembled WGS sequence"/>
</dbReference>